<proteinExistence type="predicted"/>
<dbReference type="EMBL" id="LHQQ01000032">
    <property type="protein sequence ID" value="KOS46230.1"/>
    <property type="molecule type" value="Genomic_DNA"/>
</dbReference>
<organism evidence="1 2">
    <name type="scientific">Penicillium nordicum</name>
    <dbReference type="NCBI Taxonomy" id="229535"/>
    <lineage>
        <taxon>Eukaryota</taxon>
        <taxon>Fungi</taxon>
        <taxon>Dikarya</taxon>
        <taxon>Ascomycota</taxon>
        <taxon>Pezizomycotina</taxon>
        <taxon>Eurotiomycetes</taxon>
        <taxon>Eurotiomycetidae</taxon>
        <taxon>Eurotiales</taxon>
        <taxon>Aspergillaceae</taxon>
        <taxon>Penicillium</taxon>
    </lineage>
</organism>
<evidence type="ECO:0000313" key="1">
    <source>
        <dbReference type="EMBL" id="KOS46230.1"/>
    </source>
</evidence>
<reference evidence="1 2" key="1">
    <citation type="submission" date="2015-08" db="EMBL/GenBank/DDBJ databases">
        <title>Genome sequencing of Penicillium nordicum.</title>
        <authorList>
            <person name="Nguyen H.D."/>
            <person name="Seifert K.A."/>
        </authorList>
    </citation>
    <scope>NUCLEOTIDE SEQUENCE [LARGE SCALE GENOMIC DNA]</scope>
    <source>
        <strain evidence="1 2">DAOMC 185683</strain>
    </source>
</reference>
<dbReference type="Proteomes" id="UP000037696">
    <property type="component" value="Unassembled WGS sequence"/>
</dbReference>
<gene>
    <name evidence="1" type="ORF">ACN38_g2837</name>
</gene>
<protein>
    <submittedName>
        <fullName evidence="1">Uncharacterized protein</fullName>
    </submittedName>
</protein>
<dbReference type="AlphaFoldDB" id="A0A0M8PET6"/>
<name>A0A0M8PET6_9EURO</name>
<accession>A0A0M8PET6</accession>
<comment type="caution">
    <text evidence="1">The sequence shown here is derived from an EMBL/GenBank/DDBJ whole genome shotgun (WGS) entry which is preliminary data.</text>
</comment>
<keyword evidence="2" id="KW-1185">Reference proteome</keyword>
<evidence type="ECO:0000313" key="2">
    <source>
        <dbReference type="Proteomes" id="UP000037696"/>
    </source>
</evidence>
<sequence>MDVTYDNFIHASFLKFGLCFHVHNNRFGLSPRLHRHMPPGCHRKISSPRSSIGLATIDNIPLCIKHPLPVNNARL</sequence>